<evidence type="ECO:0000313" key="3">
    <source>
        <dbReference type="Proteomes" id="UP000004722"/>
    </source>
</evidence>
<keyword evidence="1" id="KW-0732">Signal</keyword>
<dbReference type="AlphaFoldDB" id="K1MI08"/>
<gene>
    <name evidence="2" type="ORF">HMPREF9249_01496</name>
</gene>
<accession>K1MI08</accession>
<evidence type="ECO:0000313" key="2">
    <source>
        <dbReference type="EMBL" id="EKB67186.1"/>
    </source>
</evidence>
<name>K1MI08_9LACO</name>
<feature type="signal peptide" evidence="1">
    <location>
        <begin position="1"/>
        <end position="19"/>
    </location>
</feature>
<feature type="chain" id="PRO_5038345687" evidence="1">
    <location>
        <begin position="20"/>
        <end position="103"/>
    </location>
</feature>
<dbReference type="HOGENOM" id="CLU_2260154_0_0_9"/>
<dbReference type="PATRIC" id="fig|883092.3.peg.1489"/>
<organism evidence="2 3">
    <name type="scientific">Lactobacillus crispatus FB077-07</name>
    <dbReference type="NCBI Taxonomy" id="883092"/>
    <lineage>
        <taxon>Bacteria</taxon>
        <taxon>Bacillati</taxon>
        <taxon>Bacillota</taxon>
        <taxon>Bacilli</taxon>
        <taxon>Lactobacillales</taxon>
        <taxon>Lactobacillaceae</taxon>
        <taxon>Lactobacillus</taxon>
    </lineage>
</organism>
<sequence>MKTKSILTKTIAVAALSLAGIGAINQLDNNEAQAAVVQNDAAVYTTTQATTVYNNYENPVATGQTLAAGTNWKIIKTAYDSKGQKWYDLGLNQWVLATNYTTS</sequence>
<dbReference type="EMBL" id="AGZG01000081">
    <property type="protein sequence ID" value="EKB67186.1"/>
    <property type="molecule type" value="Genomic_DNA"/>
</dbReference>
<protein>
    <submittedName>
        <fullName evidence="2">Uncharacterized protein</fullName>
    </submittedName>
</protein>
<reference evidence="2 3" key="1">
    <citation type="submission" date="2012-07" db="EMBL/GenBank/DDBJ databases">
        <title>The Genome Sequence of Lactobacillus crispatus FB077-07.</title>
        <authorList>
            <consortium name="The Broad Institute Genome Sequencing Platform"/>
            <person name="Earl A."/>
            <person name="Ward D."/>
            <person name="Feldgarden M."/>
            <person name="Gevers D."/>
            <person name="Saerens B."/>
            <person name="Vaneechoutte M."/>
            <person name="Walker B."/>
            <person name="Young S.K."/>
            <person name="Zeng Q."/>
            <person name="Gargeya S."/>
            <person name="Fitzgerald M."/>
            <person name="Haas B."/>
            <person name="Abouelleil A."/>
            <person name="Alvarado L."/>
            <person name="Arachchi H.M."/>
            <person name="Berlin A.M."/>
            <person name="Chapman S.B."/>
            <person name="Goldberg J."/>
            <person name="Griggs A."/>
            <person name="Gujja S."/>
            <person name="Hansen M."/>
            <person name="Howarth C."/>
            <person name="Imamovic A."/>
            <person name="Larimer J."/>
            <person name="McCowen C."/>
            <person name="Montmayeur A."/>
            <person name="Murphy C."/>
            <person name="Neiman D."/>
            <person name="Pearson M."/>
            <person name="Priest M."/>
            <person name="Roberts A."/>
            <person name="Saif S."/>
            <person name="Shea T."/>
            <person name="Sisk P."/>
            <person name="Sykes S."/>
            <person name="Wortman J."/>
            <person name="Nusbaum C."/>
            <person name="Birren B."/>
        </authorList>
    </citation>
    <scope>NUCLEOTIDE SEQUENCE [LARGE SCALE GENOMIC DNA]</scope>
    <source>
        <strain evidence="2 3">FB077-07</strain>
    </source>
</reference>
<evidence type="ECO:0000256" key="1">
    <source>
        <dbReference type="SAM" id="SignalP"/>
    </source>
</evidence>
<dbReference type="Proteomes" id="UP000004722">
    <property type="component" value="Unassembled WGS sequence"/>
</dbReference>
<comment type="caution">
    <text evidence="2">The sequence shown here is derived from an EMBL/GenBank/DDBJ whole genome shotgun (WGS) entry which is preliminary data.</text>
</comment>
<proteinExistence type="predicted"/>